<dbReference type="Gene3D" id="3.10.10.10">
    <property type="entry name" value="HIV Type 1 Reverse Transcriptase, subunit A, domain 1"/>
    <property type="match status" value="1"/>
</dbReference>
<keyword evidence="3" id="KW-1185">Reference proteome</keyword>
<dbReference type="Proteomes" id="UP000499080">
    <property type="component" value="Unassembled WGS sequence"/>
</dbReference>
<dbReference type="SUPFAM" id="SSF56672">
    <property type="entry name" value="DNA/RNA polymerases"/>
    <property type="match status" value="1"/>
</dbReference>
<dbReference type="EMBL" id="BGPR01000533">
    <property type="protein sequence ID" value="GBM25240.1"/>
    <property type="molecule type" value="Genomic_DNA"/>
</dbReference>
<dbReference type="GO" id="GO:0071897">
    <property type="term" value="P:DNA biosynthetic process"/>
    <property type="evidence" value="ECO:0007669"/>
    <property type="project" value="UniProtKB-ARBA"/>
</dbReference>
<dbReference type="AlphaFoldDB" id="A0A4Y2E800"/>
<gene>
    <name evidence="2" type="ORF">AVEN_153422_1</name>
</gene>
<dbReference type="PANTHER" id="PTHR24559">
    <property type="entry name" value="TRANSPOSON TY3-I GAG-POL POLYPROTEIN"/>
    <property type="match status" value="1"/>
</dbReference>
<evidence type="ECO:0000256" key="1">
    <source>
        <dbReference type="SAM" id="SignalP"/>
    </source>
</evidence>
<evidence type="ECO:0000313" key="2">
    <source>
        <dbReference type="EMBL" id="GBM25240.1"/>
    </source>
</evidence>
<protein>
    <recommendedName>
        <fullName evidence="4">Retrovirus-related Pol polyprotein from transposon opus</fullName>
    </recommendedName>
</protein>
<dbReference type="PANTHER" id="PTHR24559:SF444">
    <property type="entry name" value="REVERSE TRANSCRIPTASE DOMAIN-CONTAINING PROTEIN"/>
    <property type="match status" value="1"/>
</dbReference>
<accession>A0A4Y2E800</accession>
<reference evidence="2 3" key="1">
    <citation type="journal article" date="2019" name="Sci. Rep.">
        <title>Orb-weaving spider Araneus ventricosus genome elucidates the spidroin gene catalogue.</title>
        <authorList>
            <person name="Kono N."/>
            <person name="Nakamura H."/>
            <person name="Ohtoshi R."/>
            <person name="Moran D.A.P."/>
            <person name="Shinohara A."/>
            <person name="Yoshida Y."/>
            <person name="Fujiwara M."/>
            <person name="Mori M."/>
            <person name="Tomita M."/>
            <person name="Arakawa K."/>
        </authorList>
    </citation>
    <scope>NUCLEOTIDE SEQUENCE [LARGE SCALE GENOMIC DNA]</scope>
</reference>
<name>A0A4Y2E800_ARAVE</name>
<evidence type="ECO:0000313" key="3">
    <source>
        <dbReference type="Proteomes" id="UP000499080"/>
    </source>
</evidence>
<feature type="signal peptide" evidence="1">
    <location>
        <begin position="1"/>
        <end position="19"/>
    </location>
</feature>
<dbReference type="Gene3D" id="3.30.70.270">
    <property type="match status" value="1"/>
</dbReference>
<feature type="chain" id="PRO_5021337178" description="Retrovirus-related Pol polyprotein from transposon opus" evidence="1">
    <location>
        <begin position="20"/>
        <end position="303"/>
    </location>
</feature>
<evidence type="ECO:0008006" key="4">
    <source>
        <dbReference type="Google" id="ProtNLM"/>
    </source>
</evidence>
<proteinExistence type="predicted"/>
<dbReference type="OrthoDB" id="6932368at2759"/>
<dbReference type="InterPro" id="IPR053134">
    <property type="entry name" value="RNA-dir_DNA_polymerase"/>
</dbReference>
<comment type="caution">
    <text evidence="2">The sequence shown here is derived from an EMBL/GenBank/DDBJ whole genome shotgun (WGS) entry which is preliminary data.</text>
</comment>
<organism evidence="2 3">
    <name type="scientific">Araneus ventricosus</name>
    <name type="common">Orbweaver spider</name>
    <name type="synonym">Epeira ventricosa</name>
    <dbReference type="NCBI Taxonomy" id="182803"/>
    <lineage>
        <taxon>Eukaryota</taxon>
        <taxon>Metazoa</taxon>
        <taxon>Ecdysozoa</taxon>
        <taxon>Arthropoda</taxon>
        <taxon>Chelicerata</taxon>
        <taxon>Arachnida</taxon>
        <taxon>Araneae</taxon>
        <taxon>Araneomorphae</taxon>
        <taxon>Entelegynae</taxon>
        <taxon>Araneoidea</taxon>
        <taxon>Araneidae</taxon>
        <taxon>Araneus</taxon>
    </lineage>
</organism>
<dbReference type="InterPro" id="IPR043502">
    <property type="entry name" value="DNA/RNA_pol_sf"/>
</dbReference>
<sequence>MLKALCLFFILKGISLSTAADRCRPSSRLFITDLLTKHRFLIDIGAAVSRYHKKLTRFSTEQELELYAVNGFRTYGTIKLELDFGLRRSFTWTFLVADVLDPIVRADFLERFELLIDVKNRRFIDSLTSLYVKGTISLTKSLGLTMVATNSPFHLLFLKYPKFFYTNLNPNTNKSIITHCIETRSPPVHARARRLNTKKLSFLKQEFNDLVRQGIIRLQNSPYSSPIHFFKKSGGSWHNCGDFRRLNSITVPDRYPLPHIHDFVSGLIGKTVFSKIDRKSLPSNTYETSRYPINCGDYSDRSF</sequence>
<keyword evidence="1" id="KW-0732">Signal</keyword>
<dbReference type="InterPro" id="IPR043128">
    <property type="entry name" value="Rev_trsase/Diguanyl_cyclase"/>
</dbReference>